<reference evidence="3" key="1">
    <citation type="submission" date="2021-01" db="UniProtKB">
        <authorList>
            <consortium name="EnsemblMetazoa"/>
        </authorList>
    </citation>
    <scope>IDENTIFICATION</scope>
</reference>
<evidence type="ECO:0000256" key="2">
    <source>
        <dbReference type="SAM" id="Phobius"/>
    </source>
</evidence>
<keyword evidence="2" id="KW-0812">Transmembrane</keyword>
<dbReference type="RefSeq" id="XP_066925808.1">
    <property type="nucleotide sequence ID" value="XM_067069707.1"/>
</dbReference>
<dbReference type="Proteomes" id="UP000594262">
    <property type="component" value="Unplaced"/>
</dbReference>
<organism evidence="3 4">
    <name type="scientific">Clytia hemisphaerica</name>
    <dbReference type="NCBI Taxonomy" id="252671"/>
    <lineage>
        <taxon>Eukaryota</taxon>
        <taxon>Metazoa</taxon>
        <taxon>Cnidaria</taxon>
        <taxon>Hydrozoa</taxon>
        <taxon>Hydroidolina</taxon>
        <taxon>Leptothecata</taxon>
        <taxon>Obeliida</taxon>
        <taxon>Clytiidae</taxon>
        <taxon>Clytia</taxon>
    </lineage>
</organism>
<dbReference type="EnsemblMetazoa" id="CLYHEMT000250.1">
    <property type="protein sequence ID" value="CLYHEMP000250.1"/>
    <property type="gene ID" value="CLYHEMG000250"/>
</dbReference>
<feature type="transmembrane region" description="Helical" evidence="2">
    <location>
        <begin position="81"/>
        <end position="104"/>
    </location>
</feature>
<feature type="transmembrane region" description="Helical" evidence="2">
    <location>
        <begin position="139"/>
        <end position="161"/>
    </location>
</feature>
<accession>A0A7M5UR25</accession>
<name>A0A7M5UR25_9CNID</name>
<evidence type="ECO:0000256" key="1">
    <source>
        <dbReference type="SAM" id="MobiDB-lite"/>
    </source>
</evidence>
<feature type="transmembrane region" description="Helical" evidence="2">
    <location>
        <begin position="21"/>
        <end position="46"/>
    </location>
</feature>
<evidence type="ECO:0000313" key="3">
    <source>
        <dbReference type="EnsemblMetazoa" id="CLYHEMP000250.1"/>
    </source>
</evidence>
<keyword evidence="4" id="KW-1185">Reference proteome</keyword>
<feature type="region of interest" description="Disordered" evidence="1">
    <location>
        <begin position="170"/>
        <end position="193"/>
    </location>
</feature>
<dbReference type="GeneID" id="136813176"/>
<protein>
    <submittedName>
        <fullName evidence="3">Uncharacterized protein</fullName>
    </submittedName>
</protein>
<dbReference type="AlphaFoldDB" id="A0A7M5UR25"/>
<dbReference type="OrthoDB" id="9427654at2759"/>
<keyword evidence="2" id="KW-1133">Transmembrane helix</keyword>
<sequence length="193" mass="21992">MNIENMMEQRLKSKKGGKINICVILSWFLIIGGTMLELVAIATSYWRGNTPDYHEGIFQRCNGADCESVTFFNGTDGELDLVRILMLIGNFYIFLALMLAILNIGPLTAGTILRVLSFVHCIVAMACYIVFYNDLPYQWSFYVCWIGLFFLFVGIVLSVYLDIRKSRDKDLPAAEESEEELDDDESISSEKHR</sequence>
<dbReference type="Gene3D" id="1.20.140.150">
    <property type="match status" value="1"/>
</dbReference>
<evidence type="ECO:0000313" key="4">
    <source>
        <dbReference type="Proteomes" id="UP000594262"/>
    </source>
</evidence>
<keyword evidence="2" id="KW-0472">Membrane</keyword>
<proteinExistence type="predicted"/>
<feature type="compositionally biased region" description="Acidic residues" evidence="1">
    <location>
        <begin position="173"/>
        <end position="187"/>
    </location>
</feature>
<feature type="transmembrane region" description="Helical" evidence="2">
    <location>
        <begin position="111"/>
        <end position="133"/>
    </location>
</feature>